<evidence type="ECO:0000256" key="5">
    <source>
        <dbReference type="ARBA" id="ARBA00023004"/>
    </source>
</evidence>
<keyword evidence="4" id="KW-0479">Metal-binding</keyword>
<reference evidence="8 9" key="1">
    <citation type="submission" date="2016-02" db="EMBL/GenBank/DDBJ databases">
        <title>Genome analysis of coral dinoflagellate symbionts highlights evolutionary adaptations to a symbiotic lifestyle.</title>
        <authorList>
            <person name="Aranda M."/>
            <person name="Li Y."/>
            <person name="Liew Y.J."/>
            <person name="Baumgarten S."/>
            <person name="Simakov O."/>
            <person name="Wilson M."/>
            <person name="Piel J."/>
            <person name="Ashoor H."/>
            <person name="Bougouffa S."/>
            <person name="Bajic V.B."/>
            <person name="Ryu T."/>
            <person name="Ravasi T."/>
            <person name="Bayer T."/>
            <person name="Micklem G."/>
            <person name="Kim H."/>
            <person name="Bhak J."/>
            <person name="Lajeunesse T.C."/>
            <person name="Voolstra C.R."/>
        </authorList>
    </citation>
    <scope>NUCLEOTIDE SEQUENCE [LARGE SCALE GENOMIC DNA]</scope>
    <source>
        <strain evidence="8 9">CCMP2467</strain>
    </source>
</reference>
<dbReference type="PROSITE" id="PS01033">
    <property type="entry name" value="GLOBIN"/>
    <property type="match status" value="1"/>
</dbReference>
<feature type="domain" description="Globin" evidence="7">
    <location>
        <begin position="207"/>
        <end position="368"/>
    </location>
</feature>
<keyword evidence="5" id="KW-0408">Iron</keyword>
<organism evidence="8 9">
    <name type="scientific">Symbiodinium microadriaticum</name>
    <name type="common">Dinoflagellate</name>
    <name type="synonym">Zooxanthella microadriatica</name>
    <dbReference type="NCBI Taxonomy" id="2951"/>
    <lineage>
        <taxon>Eukaryota</taxon>
        <taxon>Sar</taxon>
        <taxon>Alveolata</taxon>
        <taxon>Dinophyceae</taxon>
        <taxon>Suessiales</taxon>
        <taxon>Symbiodiniaceae</taxon>
        <taxon>Symbiodinium</taxon>
    </lineage>
</organism>
<dbReference type="InterPro" id="IPR000971">
    <property type="entry name" value="Globin"/>
</dbReference>
<dbReference type="Gene3D" id="1.10.150.50">
    <property type="entry name" value="Transcription Factor, Ets-1"/>
    <property type="match status" value="1"/>
</dbReference>
<comment type="caution">
    <text evidence="8">The sequence shown here is derived from an EMBL/GenBank/DDBJ whole genome shotgun (WGS) entry which is preliminary data.</text>
</comment>
<dbReference type="OrthoDB" id="296201at2759"/>
<keyword evidence="3" id="KW-0561">Oxygen transport</keyword>
<dbReference type="Gene3D" id="1.10.490.10">
    <property type="entry name" value="Globins"/>
    <property type="match status" value="1"/>
</dbReference>
<dbReference type="GO" id="GO:0046872">
    <property type="term" value="F:metal ion binding"/>
    <property type="evidence" value="ECO:0007669"/>
    <property type="project" value="UniProtKB-KW"/>
</dbReference>
<proteinExistence type="predicted"/>
<dbReference type="InterPro" id="IPR012292">
    <property type="entry name" value="Globin/Proto"/>
</dbReference>
<evidence type="ECO:0000256" key="6">
    <source>
        <dbReference type="SAM" id="MobiDB-lite"/>
    </source>
</evidence>
<dbReference type="InterPro" id="IPR013761">
    <property type="entry name" value="SAM/pointed_sf"/>
</dbReference>
<name>A0A1Q9DQI8_SYMMI</name>
<evidence type="ECO:0000256" key="2">
    <source>
        <dbReference type="ARBA" id="ARBA00022617"/>
    </source>
</evidence>
<dbReference type="Proteomes" id="UP000186817">
    <property type="component" value="Unassembled WGS sequence"/>
</dbReference>
<dbReference type="GO" id="GO:0005344">
    <property type="term" value="F:oxygen carrier activity"/>
    <property type="evidence" value="ECO:0007669"/>
    <property type="project" value="UniProtKB-KW"/>
</dbReference>
<sequence>MLRLCDGDDRRFFLVSSVQTELAHGGAPSVAVVMAPTGLDVLGAAACSLAELAGKLEGEVTGENYTVVPSKSDQRDSVKVSLHAEMRGGDGRDECPCAMSNIGKIARHTQGPRSCVENEVTRFLRQIGLPQYAQVLYNSGFEDMETLLEIEDCHMRVKLRKRLDEFDADIPVVQIHPQQRCLGDWEDEDDAPPVRVAPSLPYGRGSASSDRSRSATAVQMSWVHLQEIGTDVVGAYFCRKIFELKPETMALFPLAVRSRYRDWASDEDEDERNIAASPALRRLFGRVVDAVGSAAAGLQDMNKMVPALTQLGMRHVGYNLKEEYFEISEKALLLTLREGLGDLFTKEVEFAWSMVYNFIIATMLAGFRSAQAEAKAKMAEIAAREPEPTPISAPAPAAPAEPKAKIAEIAAREPEPTPIAAPAPAAPAEPKAKIVEIATKEPEPIQIMAPAPAATAEPKAKIAAIAAREPEPIPIAAPAPAAPAEPKIAELLGPFG</sequence>
<evidence type="ECO:0000256" key="4">
    <source>
        <dbReference type="ARBA" id="ARBA00022723"/>
    </source>
</evidence>
<evidence type="ECO:0000313" key="8">
    <source>
        <dbReference type="EMBL" id="OLP97431.1"/>
    </source>
</evidence>
<dbReference type="AlphaFoldDB" id="A0A1Q9DQI8"/>
<dbReference type="Pfam" id="PF00042">
    <property type="entry name" value="Globin"/>
    <property type="match status" value="1"/>
</dbReference>
<dbReference type="InterPro" id="IPR050532">
    <property type="entry name" value="Globin-like_OT"/>
</dbReference>
<accession>A0A1Q9DQI8</accession>
<evidence type="ECO:0000256" key="3">
    <source>
        <dbReference type="ARBA" id="ARBA00022621"/>
    </source>
</evidence>
<evidence type="ECO:0000256" key="1">
    <source>
        <dbReference type="ARBA" id="ARBA00022448"/>
    </source>
</evidence>
<dbReference type="PANTHER" id="PTHR46458:SF1">
    <property type="entry name" value="GEO09476P1"/>
    <property type="match status" value="1"/>
</dbReference>
<dbReference type="SUPFAM" id="SSF47769">
    <property type="entry name" value="SAM/Pointed domain"/>
    <property type="match status" value="1"/>
</dbReference>
<evidence type="ECO:0000259" key="7">
    <source>
        <dbReference type="PROSITE" id="PS01033"/>
    </source>
</evidence>
<keyword evidence="2" id="KW-0349">Heme</keyword>
<dbReference type="SMR" id="A0A1Q9DQI8"/>
<evidence type="ECO:0000313" key="9">
    <source>
        <dbReference type="Proteomes" id="UP000186817"/>
    </source>
</evidence>
<protein>
    <submittedName>
        <fullName evidence="8">Non-symbiotic hemoglobin 2</fullName>
    </submittedName>
</protein>
<dbReference type="SUPFAM" id="SSF46458">
    <property type="entry name" value="Globin-like"/>
    <property type="match status" value="1"/>
</dbReference>
<gene>
    <name evidence="8" type="primary">AHB2</name>
    <name evidence="8" type="ORF">AK812_SmicGene20213</name>
</gene>
<dbReference type="PANTHER" id="PTHR46458">
    <property type="entry name" value="BLR2807 PROTEIN"/>
    <property type="match status" value="1"/>
</dbReference>
<dbReference type="GO" id="GO:0019825">
    <property type="term" value="F:oxygen binding"/>
    <property type="evidence" value="ECO:0007669"/>
    <property type="project" value="InterPro"/>
</dbReference>
<keyword evidence="9" id="KW-1185">Reference proteome</keyword>
<feature type="region of interest" description="Disordered" evidence="6">
    <location>
        <begin position="183"/>
        <end position="210"/>
    </location>
</feature>
<dbReference type="InterPro" id="IPR009050">
    <property type="entry name" value="Globin-like_sf"/>
</dbReference>
<dbReference type="GO" id="GO:0020037">
    <property type="term" value="F:heme binding"/>
    <property type="evidence" value="ECO:0007669"/>
    <property type="project" value="InterPro"/>
</dbReference>
<keyword evidence="1" id="KW-0813">Transport</keyword>
<dbReference type="EMBL" id="LSRX01000432">
    <property type="protein sequence ID" value="OLP97431.1"/>
    <property type="molecule type" value="Genomic_DNA"/>
</dbReference>